<protein>
    <recommendedName>
        <fullName evidence="5">NADH-ubiquinone oxidoreductase 21kDa subunit N-terminal domain-containing protein</fullName>
    </recommendedName>
</protein>
<sequence>MSEFKNVTPIKGEYELIDIDPHFTRVVKYFRASDYLRWALFTASAPLFLVWSEHIQSEGKSRKVSPRTFRIATFIGLASGFIFSYNRSVQRFQGIVENAPEVTKDRYEIKSRLSKGLKPYGDSDLAPWLQRVAARNSTYSSTFTHVFPWFNLVNHEYHGVDLKKYYEVREGEEKWGFDLKLPTDEE</sequence>
<reference evidence="3 4" key="1">
    <citation type="submission" date="2019-09" db="EMBL/GenBank/DDBJ databases">
        <authorList>
            <person name="Brejova B."/>
        </authorList>
    </citation>
    <scope>NUCLEOTIDE SEQUENCE [LARGE SCALE GENOMIC DNA]</scope>
</reference>
<dbReference type="AlphaFoldDB" id="A0A5E8C0G1"/>
<name>A0A5E8C0G1_9ASCO</name>
<dbReference type="InterPro" id="IPR019721">
    <property type="entry name" value="NADH-UbQ_OxRdtase_su21_N"/>
</dbReference>
<dbReference type="PANTHER" id="PTHR34062">
    <property type="entry name" value="OXIDOREDUCTASE 21 KDA SUBUNIT, PUTATIVE (AFU_ORTHOLOGUE AFUA_4G04750)-RELATED"/>
    <property type="match status" value="1"/>
</dbReference>
<evidence type="ECO:0000259" key="2">
    <source>
        <dbReference type="Pfam" id="PF12853"/>
    </source>
</evidence>
<dbReference type="RefSeq" id="XP_031856186.1">
    <property type="nucleotide sequence ID" value="XM_032000295.1"/>
</dbReference>
<evidence type="ECO:0000313" key="3">
    <source>
        <dbReference type="EMBL" id="VVT57194.1"/>
    </source>
</evidence>
<dbReference type="PANTHER" id="PTHR34062:SF1">
    <property type="entry name" value="NADH-UBIQUINONE OXIDOREDUCTASE 21KDA SUBUNIT N-TERMINAL DOMAIN-CONTAINING PROTEIN"/>
    <property type="match status" value="1"/>
</dbReference>
<evidence type="ECO:0000259" key="1">
    <source>
        <dbReference type="Pfam" id="PF10785"/>
    </source>
</evidence>
<dbReference type="InterPro" id="IPR053229">
    <property type="entry name" value="NADH-Q_oxidrdct_subunit"/>
</dbReference>
<gene>
    <name evidence="3" type="ORF">SAPINGB_P005581</name>
</gene>
<dbReference type="OrthoDB" id="196140at2759"/>
<dbReference type="Pfam" id="PF12853">
    <property type="entry name" value="NADH_u_ox_C"/>
    <property type="match status" value="1"/>
</dbReference>
<keyword evidence="4" id="KW-1185">Reference proteome</keyword>
<feature type="domain" description="NADH-ubiquinone oxidoreductase 21kDa subunit C-terminal fungi" evidence="2">
    <location>
        <begin position="106"/>
        <end position="180"/>
    </location>
</feature>
<accession>A0A5E8C0G1</accession>
<organism evidence="3 4">
    <name type="scientific">Magnusiomyces paraingens</name>
    <dbReference type="NCBI Taxonomy" id="2606893"/>
    <lineage>
        <taxon>Eukaryota</taxon>
        <taxon>Fungi</taxon>
        <taxon>Dikarya</taxon>
        <taxon>Ascomycota</taxon>
        <taxon>Saccharomycotina</taxon>
        <taxon>Dipodascomycetes</taxon>
        <taxon>Dipodascales</taxon>
        <taxon>Dipodascaceae</taxon>
        <taxon>Magnusiomyces</taxon>
    </lineage>
</organism>
<evidence type="ECO:0008006" key="5">
    <source>
        <dbReference type="Google" id="ProtNLM"/>
    </source>
</evidence>
<dbReference type="Pfam" id="PF10785">
    <property type="entry name" value="NADH-u_ox-rdase"/>
    <property type="match status" value="1"/>
</dbReference>
<dbReference type="Proteomes" id="UP000398389">
    <property type="component" value="Unassembled WGS sequence"/>
</dbReference>
<dbReference type="InterPro" id="IPR024549">
    <property type="entry name" value="NADH-UbQ_OxRdtase_su21_C_fun"/>
</dbReference>
<evidence type="ECO:0000313" key="4">
    <source>
        <dbReference type="Proteomes" id="UP000398389"/>
    </source>
</evidence>
<dbReference type="EMBL" id="CABVLU010000004">
    <property type="protein sequence ID" value="VVT57194.1"/>
    <property type="molecule type" value="Genomic_DNA"/>
</dbReference>
<dbReference type="GeneID" id="43584395"/>
<feature type="domain" description="NADH-ubiquinone oxidoreductase 21kDa subunit N-terminal" evidence="1">
    <location>
        <begin position="13"/>
        <end position="97"/>
    </location>
</feature>
<proteinExistence type="predicted"/>